<organism evidence="2 3">
    <name type="scientific">Demequina litorisediminis</name>
    <dbReference type="NCBI Taxonomy" id="1849022"/>
    <lineage>
        <taxon>Bacteria</taxon>
        <taxon>Bacillati</taxon>
        <taxon>Actinomycetota</taxon>
        <taxon>Actinomycetes</taxon>
        <taxon>Micrococcales</taxon>
        <taxon>Demequinaceae</taxon>
        <taxon>Demequina</taxon>
    </lineage>
</organism>
<sequence>MTTPKPKPTPKPGPRPGTPSPVVLAQHATHPVKVPVVAEVTDEQVETAKGFGAIEGESVVVTIGDEKVTVGAATGDDPLAPYAKAFYELSASIERFHARLASAEAQPQGHRRLDRRALAAVGDPGRGGRRRRVAYPVRGGREGSAGDARADSGRT</sequence>
<evidence type="ECO:0000313" key="2">
    <source>
        <dbReference type="EMBL" id="GMA37744.1"/>
    </source>
</evidence>
<gene>
    <name evidence="2" type="ORF">GCM10025876_39480</name>
</gene>
<evidence type="ECO:0000313" key="3">
    <source>
        <dbReference type="Proteomes" id="UP001157125"/>
    </source>
</evidence>
<evidence type="ECO:0000256" key="1">
    <source>
        <dbReference type="SAM" id="MobiDB-lite"/>
    </source>
</evidence>
<dbReference type="EMBL" id="BSUN01000001">
    <property type="protein sequence ID" value="GMA37744.1"/>
    <property type="molecule type" value="Genomic_DNA"/>
</dbReference>
<dbReference type="RefSeq" id="WP_284329245.1">
    <property type="nucleotide sequence ID" value="NZ_BSUN01000001.1"/>
</dbReference>
<comment type="caution">
    <text evidence="2">The sequence shown here is derived from an EMBL/GenBank/DDBJ whole genome shotgun (WGS) entry which is preliminary data.</text>
</comment>
<accession>A0ABQ6IJ40</accession>
<feature type="region of interest" description="Disordered" evidence="1">
    <location>
        <begin position="1"/>
        <end position="23"/>
    </location>
</feature>
<feature type="compositionally biased region" description="Pro residues" evidence="1">
    <location>
        <begin position="1"/>
        <end position="19"/>
    </location>
</feature>
<keyword evidence="3" id="KW-1185">Reference proteome</keyword>
<protein>
    <submittedName>
        <fullName evidence="2">Uncharacterized protein</fullName>
    </submittedName>
</protein>
<reference evidence="3" key="1">
    <citation type="journal article" date="2019" name="Int. J. Syst. Evol. Microbiol.">
        <title>The Global Catalogue of Microorganisms (GCM) 10K type strain sequencing project: providing services to taxonomists for standard genome sequencing and annotation.</title>
        <authorList>
            <consortium name="The Broad Institute Genomics Platform"/>
            <consortium name="The Broad Institute Genome Sequencing Center for Infectious Disease"/>
            <person name="Wu L."/>
            <person name="Ma J."/>
        </authorList>
    </citation>
    <scope>NUCLEOTIDE SEQUENCE [LARGE SCALE GENOMIC DNA]</scope>
    <source>
        <strain evidence="3">NBRC 112299</strain>
    </source>
</reference>
<proteinExistence type="predicted"/>
<dbReference type="Proteomes" id="UP001157125">
    <property type="component" value="Unassembled WGS sequence"/>
</dbReference>
<feature type="region of interest" description="Disordered" evidence="1">
    <location>
        <begin position="117"/>
        <end position="155"/>
    </location>
</feature>
<name>A0ABQ6IJ40_9MICO</name>